<evidence type="ECO:0000313" key="1">
    <source>
        <dbReference type="EMBL" id="GJE99172.1"/>
    </source>
</evidence>
<dbReference type="AlphaFoldDB" id="A0A9P3GPI6"/>
<comment type="caution">
    <text evidence="1">The sequence shown here is derived from an EMBL/GenBank/DDBJ whole genome shotgun (WGS) entry which is preliminary data.</text>
</comment>
<accession>A0A9P3GPI6</accession>
<gene>
    <name evidence="1" type="ORF">PsYK624_154200</name>
</gene>
<evidence type="ECO:0000313" key="2">
    <source>
        <dbReference type="Proteomes" id="UP000703269"/>
    </source>
</evidence>
<organism evidence="1 2">
    <name type="scientific">Phanerochaete sordida</name>
    <dbReference type="NCBI Taxonomy" id="48140"/>
    <lineage>
        <taxon>Eukaryota</taxon>
        <taxon>Fungi</taxon>
        <taxon>Dikarya</taxon>
        <taxon>Basidiomycota</taxon>
        <taxon>Agaricomycotina</taxon>
        <taxon>Agaricomycetes</taxon>
        <taxon>Polyporales</taxon>
        <taxon>Phanerochaetaceae</taxon>
        <taxon>Phanerochaete</taxon>
    </lineage>
</organism>
<dbReference type="EMBL" id="BPQB01000103">
    <property type="protein sequence ID" value="GJE99172.1"/>
    <property type="molecule type" value="Genomic_DNA"/>
</dbReference>
<dbReference type="Proteomes" id="UP000703269">
    <property type="component" value="Unassembled WGS sequence"/>
</dbReference>
<reference evidence="1 2" key="1">
    <citation type="submission" date="2021-08" db="EMBL/GenBank/DDBJ databases">
        <title>Draft Genome Sequence of Phanerochaete sordida strain YK-624.</title>
        <authorList>
            <person name="Mori T."/>
            <person name="Dohra H."/>
            <person name="Suzuki T."/>
            <person name="Kawagishi H."/>
            <person name="Hirai H."/>
        </authorList>
    </citation>
    <scope>NUCLEOTIDE SEQUENCE [LARGE SCALE GENOMIC DNA]</scope>
    <source>
        <strain evidence="1 2">YK-624</strain>
    </source>
</reference>
<keyword evidence="2" id="KW-1185">Reference proteome</keyword>
<sequence>MAEQTRTAASPDKLRSAWRRPATFQTRTDGAAMTGRINSGRSRVARVISAQQVSLELQLLGQAGLSSYGWREDVAATDLVGSLGLQSCLSLEKPPQRGESGLYCSLASSRAQAAR</sequence>
<name>A0A9P3GPI6_9APHY</name>
<proteinExistence type="predicted"/>
<protein>
    <submittedName>
        <fullName evidence="1">Uncharacterized protein</fullName>
    </submittedName>
</protein>